<comment type="similarity">
    <text evidence="8">Belongs to the G-protein coupled receptor 1 family.</text>
</comment>
<evidence type="ECO:0000256" key="5">
    <source>
        <dbReference type="ARBA" id="ARBA00023136"/>
    </source>
</evidence>
<dbReference type="Gene3D" id="1.20.1070.10">
    <property type="entry name" value="Rhodopsin 7-helix transmembrane proteins"/>
    <property type="match status" value="1"/>
</dbReference>
<feature type="transmembrane region" description="Helical" evidence="10">
    <location>
        <begin position="204"/>
        <end position="228"/>
    </location>
</feature>
<keyword evidence="4 8" id="KW-0297">G-protein coupled receptor</keyword>
<name>A0ABN8P7B6_9CNID</name>
<keyword evidence="6 8" id="KW-0675">Receptor</keyword>
<evidence type="ECO:0000313" key="12">
    <source>
        <dbReference type="EMBL" id="CAH3136423.1"/>
    </source>
</evidence>
<feature type="domain" description="G-protein coupled receptors family 1 profile" evidence="11">
    <location>
        <begin position="49"/>
        <end position="325"/>
    </location>
</feature>
<feature type="transmembrane region" description="Helical" evidence="10">
    <location>
        <begin position="150"/>
        <end position="172"/>
    </location>
</feature>
<dbReference type="InterPro" id="IPR017452">
    <property type="entry name" value="GPCR_Rhodpsn_7TM"/>
</dbReference>
<dbReference type="PANTHER" id="PTHR24243:SF208">
    <property type="entry name" value="PYROKININ-1 RECEPTOR"/>
    <property type="match status" value="1"/>
</dbReference>
<evidence type="ECO:0000313" key="13">
    <source>
        <dbReference type="Proteomes" id="UP001159405"/>
    </source>
</evidence>
<feature type="transmembrane region" description="Helical" evidence="10">
    <location>
        <begin position="306"/>
        <end position="328"/>
    </location>
</feature>
<evidence type="ECO:0000256" key="1">
    <source>
        <dbReference type="ARBA" id="ARBA00004141"/>
    </source>
</evidence>
<evidence type="ECO:0000256" key="9">
    <source>
        <dbReference type="SAM" id="MobiDB-lite"/>
    </source>
</evidence>
<reference evidence="12 13" key="1">
    <citation type="submission" date="2022-05" db="EMBL/GenBank/DDBJ databases">
        <authorList>
            <consortium name="Genoscope - CEA"/>
            <person name="William W."/>
        </authorList>
    </citation>
    <scope>NUCLEOTIDE SEQUENCE [LARGE SCALE GENOMIC DNA]</scope>
</reference>
<keyword evidence="7 8" id="KW-0807">Transducer</keyword>
<feature type="region of interest" description="Disordered" evidence="9">
    <location>
        <begin position="362"/>
        <end position="389"/>
    </location>
</feature>
<keyword evidence="3 10" id="KW-1133">Transmembrane helix</keyword>
<evidence type="ECO:0000256" key="7">
    <source>
        <dbReference type="ARBA" id="ARBA00023224"/>
    </source>
</evidence>
<keyword evidence="2 8" id="KW-0812">Transmembrane</keyword>
<gene>
    <name evidence="12" type="ORF">PLOB_00038442</name>
</gene>
<dbReference type="SMART" id="SM01381">
    <property type="entry name" value="7TM_GPCR_Srsx"/>
    <property type="match status" value="1"/>
</dbReference>
<organism evidence="12 13">
    <name type="scientific">Porites lobata</name>
    <dbReference type="NCBI Taxonomy" id="104759"/>
    <lineage>
        <taxon>Eukaryota</taxon>
        <taxon>Metazoa</taxon>
        <taxon>Cnidaria</taxon>
        <taxon>Anthozoa</taxon>
        <taxon>Hexacorallia</taxon>
        <taxon>Scleractinia</taxon>
        <taxon>Fungiina</taxon>
        <taxon>Poritidae</taxon>
        <taxon>Porites</taxon>
    </lineage>
</organism>
<feature type="compositionally biased region" description="Basic and acidic residues" evidence="9">
    <location>
        <begin position="372"/>
        <end position="389"/>
    </location>
</feature>
<comment type="caution">
    <text evidence="12">The sequence shown here is derived from an EMBL/GenBank/DDBJ whole genome shotgun (WGS) entry which is preliminary data.</text>
</comment>
<evidence type="ECO:0000256" key="2">
    <source>
        <dbReference type="ARBA" id="ARBA00022692"/>
    </source>
</evidence>
<dbReference type="Proteomes" id="UP001159405">
    <property type="component" value="Unassembled WGS sequence"/>
</dbReference>
<evidence type="ECO:0000256" key="6">
    <source>
        <dbReference type="ARBA" id="ARBA00023170"/>
    </source>
</evidence>
<keyword evidence="13" id="KW-1185">Reference proteome</keyword>
<dbReference type="SUPFAM" id="SSF81321">
    <property type="entry name" value="Family A G protein-coupled receptor-like"/>
    <property type="match status" value="1"/>
</dbReference>
<accession>A0ABN8P7B6</accession>
<evidence type="ECO:0000256" key="3">
    <source>
        <dbReference type="ARBA" id="ARBA00022989"/>
    </source>
</evidence>
<feature type="transmembrane region" description="Helical" evidence="10">
    <location>
        <begin position="36"/>
        <end position="57"/>
    </location>
</feature>
<dbReference type="PROSITE" id="PS50262">
    <property type="entry name" value="G_PROTEIN_RECEP_F1_2"/>
    <property type="match status" value="1"/>
</dbReference>
<dbReference type="PRINTS" id="PR00237">
    <property type="entry name" value="GPCRRHODOPSN"/>
</dbReference>
<dbReference type="CDD" id="cd00637">
    <property type="entry name" value="7tm_classA_rhodopsin-like"/>
    <property type="match status" value="1"/>
</dbReference>
<dbReference type="PANTHER" id="PTHR24243">
    <property type="entry name" value="G-PROTEIN COUPLED RECEPTOR"/>
    <property type="match status" value="1"/>
</dbReference>
<comment type="subcellular location">
    <subcellularLocation>
        <location evidence="1">Membrane</location>
        <topology evidence="1">Multi-pass membrane protein</topology>
    </subcellularLocation>
</comment>
<evidence type="ECO:0000256" key="10">
    <source>
        <dbReference type="SAM" id="Phobius"/>
    </source>
</evidence>
<evidence type="ECO:0000256" key="8">
    <source>
        <dbReference type="RuleBase" id="RU000688"/>
    </source>
</evidence>
<sequence>MNSTGNHTNSLGSEIVGNGNDFQFYKEAHSLQVLRLIFQVLLASVGVAGNAMVCLVITFQPQMHTTINYFIRNLAIADLGILIFSFPLAVIMEQVPSHWPLGEFFCRYIFPLSDIFFGVSVWSIALIAVDRHRAIVRGALPKRGSTVFKSARRMVAGVWMISFLIISLPLYFVMNFTDHRPVINIVECSPKWPNKEEEDEMRQIYIIGLTIFWYVLPLAIVTVTFSSITRKLRTSTRFNKSIRDDGGRDTEKRARKRLRERQNSKAKKLLTPVVLVFAVTMLPLNVFRLVFLYWKEFTLHKYFWVYYNVCVICVITNSSANFFIYSVVSEEFRQSFKSFICRKMGVPSNSITERTLRSPALSPINLSPINNRNDEDQTKNNNTERETLM</sequence>
<keyword evidence="5 10" id="KW-0472">Membrane</keyword>
<protein>
    <recommendedName>
        <fullName evidence="11">G-protein coupled receptors family 1 profile domain-containing protein</fullName>
    </recommendedName>
</protein>
<dbReference type="Pfam" id="PF00001">
    <property type="entry name" value="7tm_1"/>
    <property type="match status" value="1"/>
</dbReference>
<feature type="transmembrane region" description="Helical" evidence="10">
    <location>
        <begin position="269"/>
        <end position="294"/>
    </location>
</feature>
<evidence type="ECO:0000256" key="4">
    <source>
        <dbReference type="ARBA" id="ARBA00023040"/>
    </source>
</evidence>
<dbReference type="EMBL" id="CALNXK010000057">
    <property type="protein sequence ID" value="CAH3136423.1"/>
    <property type="molecule type" value="Genomic_DNA"/>
</dbReference>
<dbReference type="PROSITE" id="PS00237">
    <property type="entry name" value="G_PROTEIN_RECEP_F1_1"/>
    <property type="match status" value="1"/>
</dbReference>
<feature type="transmembrane region" description="Helical" evidence="10">
    <location>
        <begin position="108"/>
        <end position="129"/>
    </location>
</feature>
<proteinExistence type="inferred from homology"/>
<evidence type="ECO:0000259" key="11">
    <source>
        <dbReference type="PROSITE" id="PS50262"/>
    </source>
</evidence>
<dbReference type="InterPro" id="IPR000276">
    <property type="entry name" value="GPCR_Rhodpsn"/>
</dbReference>
<feature type="transmembrane region" description="Helical" evidence="10">
    <location>
        <begin position="69"/>
        <end position="88"/>
    </location>
</feature>